<dbReference type="PANTHER" id="PTHR23412:SF17">
    <property type="entry name" value="OTOANCORIN"/>
    <property type="match status" value="1"/>
</dbReference>
<evidence type="ECO:0000256" key="3">
    <source>
        <dbReference type="SAM" id="SignalP"/>
    </source>
</evidence>
<dbReference type="InterPro" id="IPR026664">
    <property type="entry name" value="Stereocilin-rel"/>
</dbReference>
<evidence type="ECO:0000313" key="5">
    <source>
        <dbReference type="Proteomes" id="UP000663852"/>
    </source>
</evidence>
<feature type="signal peptide" evidence="3">
    <location>
        <begin position="1"/>
        <end position="22"/>
    </location>
</feature>
<dbReference type="Proteomes" id="UP000663852">
    <property type="component" value="Unassembled WGS sequence"/>
</dbReference>
<name>A0A813UJJ9_ADIRI</name>
<evidence type="ECO:0000256" key="2">
    <source>
        <dbReference type="ARBA" id="ARBA00023180"/>
    </source>
</evidence>
<dbReference type="OrthoDB" id="9447519at2759"/>
<protein>
    <submittedName>
        <fullName evidence="4">Uncharacterized protein</fullName>
    </submittedName>
</protein>
<gene>
    <name evidence="4" type="ORF">EDS130_LOCUS5973</name>
</gene>
<proteinExistence type="predicted"/>
<evidence type="ECO:0000256" key="1">
    <source>
        <dbReference type="ARBA" id="ARBA00022729"/>
    </source>
</evidence>
<dbReference type="PANTHER" id="PTHR23412">
    <property type="entry name" value="STEREOCILIN RELATED"/>
    <property type="match status" value="1"/>
</dbReference>
<reference evidence="4" key="1">
    <citation type="submission" date="2021-02" db="EMBL/GenBank/DDBJ databases">
        <authorList>
            <person name="Nowell W R."/>
        </authorList>
    </citation>
    <scope>NUCLEOTIDE SEQUENCE</scope>
</reference>
<evidence type="ECO:0000313" key="4">
    <source>
        <dbReference type="EMBL" id="CAF0823610.1"/>
    </source>
</evidence>
<dbReference type="EMBL" id="CAJNOJ010000017">
    <property type="protein sequence ID" value="CAF0823610.1"/>
    <property type="molecule type" value="Genomic_DNA"/>
</dbReference>
<accession>A0A813UJJ9</accession>
<dbReference type="AlphaFoldDB" id="A0A813UJJ9"/>
<keyword evidence="2" id="KW-0325">Glycoprotein</keyword>
<organism evidence="4 5">
    <name type="scientific">Adineta ricciae</name>
    <name type="common">Rotifer</name>
    <dbReference type="NCBI Taxonomy" id="249248"/>
    <lineage>
        <taxon>Eukaryota</taxon>
        <taxon>Metazoa</taxon>
        <taxon>Spiralia</taxon>
        <taxon>Gnathifera</taxon>
        <taxon>Rotifera</taxon>
        <taxon>Eurotatoria</taxon>
        <taxon>Bdelloidea</taxon>
        <taxon>Adinetida</taxon>
        <taxon>Adinetidae</taxon>
        <taxon>Adineta</taxon>
    </lineage>
</organism>
<comment type="caution">
    <text evidence="4">The sequence shown here is derived from an EMBL/GenBank/DDBJ whole genome shotgun (WGS) entry which is preliminary data.</text>
</comment>
<keyword evidence="1 3" id="KW-0732">Signal</keyword>
<dbReference type="GO" id="GO:0009986">
    <property type="term" value="C:cell surface"/>
    <property type="evidence" value="ECO:0007669"/>
    <property type="project" value="TreeGrafter"/>
</dbReference>
<sequence>MKYSFITIVIFITTILARSGQADEINFRDVFTKAIKTPQDQNILTRLEQSLPQFLDFDIPSNENVDKVFAKFKEAIRLFPANIQRDTALNEQTARDIFPALQPIYRYVKESVWKSILKLIDLPRQLTQIPARNLPDAQLNNLLSYSDDNTVSNVLDFNSNRQDFSDEQKSILVQNYINRVKTKLNATNFQQLITEKLGASFLRYLPIDFLAHDTIFNENSVIRNIATWLHFLNPVQRDAVASKIYRTLTDTTGKIAQNNAPSSLTGNDASTLNMIARTMPSLSTRQIINAVGDRIVPLLEQSSVRDDQSCTTALALLNRTIESKKTSNRYFRPNLQLVQRWQECYSGCDLNNLFSNRHELKELLKSHPSPESCENLVHEVKKEYDLERDVSAHKLREVSDAFGSIYQADEISQLSGELMAELGRDEKTLEKLGSQDLTPNEARTIINKIPRSTQNLWGKSMLGKLGNLIPGLDNAILKQILTRGRGDLPSLFNNTSPSFIRKLVPSKIRLLIDQYATEPNLAKYRQLLASDYAKRYIKSETLTRILQLAPDVLRLIRFTPAQASAAIANHLDSERSFDGSLSNLGKIMNFINGLTKTDVEKIKPEESLQAIQQVFGSARSKNIDSQMQSNTRYAFGNVLRRGLQTSEATQKTDDYIKGLFREDNLVDDLNPQLFTTMTNAELDAINHLDKDQANRFWNAIGSIREPACCSIVNENRFRLADYALRCYGSATGDIDAFKLSQLGPFLVTSLRASDIRRITTDGLINKINLFKSNCFQPAKAEAHALGARLNDALGEVDDGLKALYLDLIGELAAYLPAEVSAPKHVLAQRANYLSKSLDKLHNRDENCKIPDADDFLSKSTLGIKRTLANAFLDQYSSLHPSRNRRQVSQKRNNITCQELRQMGSAVSALSSEQISSLDDDVLVRCIDAFGAVKQYSGDLTKQIAQKYIQALQNQGRHIQSLSQSELYQLNSILIGFNPNELLQLRTEYFRDGYFLSFIGNLNGWTLAQLKSLAQLALSFEQRLTPTLLENAGKILCAIDDGLLRRIPPEEVKSYLSILANIECPNEANVNYSSTLFDVVKTIYQTEIHRPHIFGSLGTIAAGLKSGDLSALSPELWNFFPQQALSRLPQDIFKSFNNEQLQNLNIEQIKTIPNSLLSSLSRKQMVIINQILYPFKTSEELTYFNEKTTNNTDEPNMSGME</sequence>
<dbReference type="GO" id="GO:0007160">
    <property type="term" value="P:cell-matrix adhesion"/>
    <property type="evidence" value="ECO:0007669"/>
    <property type="project" value="TreeGrafter"/>
</dbReference>
<feature type="chain" id="PRO_5032594450" evidence="3">
    <location>
        <begin position="23"/>
        <end position="1200"/>
    </location>
</feature>